<dbReference type="Proteomes" id="UP000269154">
    <property type="component" value="Unassembled WGS sequence"/>
</dbReference>
<protein>
    <submittedName>
        <fullName evidence="1">Uncharacterized protein</fullName>
    </submittedName>
</protein>
<evidence type="ECO:0000313" key="2">
    <source>
        <dbReference type="Proteomes" id="UP000269154"/>
    </source>
</evidence>
<organism evidence="1 2">
    <name type="scientific">Okeania hirsuta</name>
    <dbReference type="NCBI Taxonomy" id="1458930"/>
    <lineage>
        <taxon>Bacteria</taxon>
        <taxon>Bacillati</taxon>
        <taxon>Cyanobacteriota</taxon>
        <taxon>Cyanophyceae</taxon>
        <taxon>Oscillatoriophycideae</taxon>
        <taxon>Oscillatoriales</taxon>
        <taxon>Microcoleaceae</taxon>
        <taxon>Okeania</taxon>
    </lineage>
</organism>
<sequence>MGKNLPFYSAFQIDEPHLHKQNFVGTFHGKFLLWSTQMKTAVNFITVHFLTNSFFVIPEQYYRIVTIININQLLYIDKLTFL</sequence>
<dbReference type="EMBL" id="RCBY01000032">
    <property type="protein sequence ID" value="RQH48224.1"/>
    <property type="molecule type" value="Genomic_DNA"/>
</dbReference>
<comment type="caution">
    <text evidence="1">The sequence shown here is derived from an EMBL/GenBank/DDBJ whole genome shotgun (WGS) entry which is preliminary data.</text>
</comment>
<dbReference type="AlphaFoldDB" id="A0A3N6PGL5"/>
<accession>A0A3N6PGL5</accession>
<reference evidence="1 2" key="1">
    <citation type="journal article" date="2018" name="ACS Chem. Biol.">
        <title>Ketoreductase domain dysfunction expands chemodiversity: malyngamide biosynthesis in the cyanobacterium Okeania hirsuta.</title>
        <authorList>
            <person name="Moss N.A."/>
            <person name="Leao T."/>
            <person name="Rankin M."/>
            <person name="McCullough T.M."/>
            <person name="Qu P."/>
            <person name="Korobeynikov A."/>
            <person name="Smith J.L."/>
            <person name="Gerwick L."/>
            <person name="Gerwick W.H."/>
        </authorList>
    </citation>
    <scope>NUCLEOTIDE SEQUENCE [LARGE SCALE GENOMIC DNA]</scope>
    <source>
        <strain evidence="1 2">PAB10Feb10-1</strain>
    </source>
</reference>
<gene>
    <name evidence="1" type="ORF">D5R40_08225</name>
</gene>
<proteinExistence type="predicted"/>
<name>A0A3N6PGL5_9CYAN</name>
<evidence type="ECO:0000313" key="1">
    <source>
        <dbReference type="EMBL" id="RQH48224.1"/>
    </source>
</evidence>
<keyword evidence="2" id="KW-1185">Reference proteome</keyword>